<sequence>MRKLTAIIPCVATIVCLLVGCGSGNTAPTASVAQDGGTAGSIVASSTDVLTFKLGMVDPDGSNFHKGALAIAEEVEKATKGRIKIKVFAGGQLGNERDMYEGAQLGTIDMFTASNAVLTSFIPEMTVLDQPFLFNDADEAHRVIDGQVGQLIAEKTAAQSIHTVGWMDVGFRNVFSTRPVKTIEDFKGLKIRTMENDLHIAAFNALGAIATPMASGEVFTALQQGAIEAAENAVANLVANRYYEVTKNVTMTNHVFGFMGVFMSDKAYNSIPADLLDAFMSGIKAGADRQRQYLVEANESAREELVKLGVNFYEIPIDELHAVVDPAMEQFSDRIDPDWAAAIEADKAD</sequence>
<dbReference type="PIRSF" id="PIRSF006470">
    <property type="entry name" value="DctB"/>
    <property type="match status" value="1"/>
</dbReference>
<evidence type="ECO:0000256" key="4">
    <source>
        <dbReference type="ARBA" id="ARBA00022729"/>
    </source>
</evidence>
<gene>
    <name evidence="6" type="ORF">J2S20_002352</name>
</gene>
<evidence type="ECO:0000256" key="5">
    <source>
        <dbReference type="SAM" id="SignalP"/>
    </source>
</evidence>
<keyword evidence="4 5" id="KW-0732">Signal</keyword>
<protein>
    <submittedName>
        <fullName evidence="6">Tripartite ATP-independent transporter DctP family solute receptor</fullName>
    </submittedName>
</protein>
<evidence type="ECO:0000313" key="7">
    <source>
        <dbReference type="Proteomes" id="UP001241537"/>
    </source>
</evidence>
<dbReference type="PANTHER" id="PTHR33376">
    <property type="match status" value="1"/>
</dbReference>
<dbReference type="PANTHER" id="PTHR33376:SF4">
    <property type="entry name" value="SIALIC ACID-BINDING PERIPLASMIC PROTEIN SIAP"/>
    <property type="match status" value="1"/>
</dbReference>
<feature type="chain" id="PRO_5042232510" evidence="5">
    <location>
        <begin position="27"/>
        <end position="349"/>
    </location>
</feature>
<comment type="subcellular location">
    <subcellularLocation>
        <location evidence="1">Cell envelope</location>
    </subcellularLocation>
</comment>
<dbReference type="RefSeq" id="WP_307255513.1">
    <property type="nucleotide sequence ID" value="NZ_JAUSTO010000027.1"/>
</dbReference>
<proteinExistence type="inferred from homology"/>
<evidence type="ECO:0000313" key="6">
    <source>
        <dbReference type="EMBL" id="MDQ0153630.1"/>
    </source>
</evidence>
<dbReference type="InterPro" id="IPR004682">
    <property type="entry name" value="TRAP_DctP"/>
</dbReference>
<name>A0AAE3VCG3_9FIRM</name>
<dbReference type="GO" id="GO:0030288">
    <property type="term" value="C:outer membrane-bounded periplasmic space"/>
    <property type="evidence" value="ECO:0007669"/>
    <property type="project" value="InterPro"/>
</dbReference>
<evidence type="ECO:0000256" key="1">
    <source>
        <dbReference type="ARBA" id="ARBA00004196"/>
    </source>
</evidence>
<organism evidence="6 7">
    <name type="scientific">Moryella indoligenes</name>
    <dbReference type="NCBI Taxonomy" id="371674"/>
    <lineage>
        <taxon>Bacteria</taxon>
        <taxon>Bacillati</taxon>
        <taxon>Bacillota</taxon>
        <taxon>Clostridia</taxon>
        <taxon>Lachnospirales</taxon>
        <taxon>Lachnospiraceae</taxon>
        <taxon>Moryella</taxon>
    </lineage>
</organism>
<dbReference type="AlphaFoldDB" id="A0AAE3VCG3"/>
<dbReference type="EMBL" id="JAUSTO010000027">
    <property type="protein sequence ID" value="MDQ0153630.1"/>
    <property type="molecule type" value="Genomic_DNA"/>
</dbReference>
<reference evidence="6" key="1">
    <citation type="submission" date="2023-07" db="EMBL/GenBank/DDBJ databases">
        <title>Genomic Encyclopedia of Type Strains, Phase IV (KMG-IV): sequencing the most valuable type-strain genomes for metagenomic binning, comparative biology and taxonomic classification.</title>
        <authorList>
            <person name="Goeker M."/>
        </authorList>
    </citation>
    <scope>NUCLEOTIDE SEQUENCE</scope>
    <source>
        <strain evidence="6">DSM 19659</strain>
    </source>
</reference>
<evidence type="ECO:0000256" key="2">
    <source>
        <dbReference type="ARBA" id="ARBA00009023"/>
    </source>
</evidence>
<dbReference type="PROSITE" id="PS51257">
    <property type="entry name" value="PROKAR_LIPOPROTEIN"/>
    <property type="match status" value="1"/>
</dbReference>
<dbReference type="Proteomes" id="UP001241537">
    <property type="component" value="Unassembled WGS sequence"/>
</dbReference>
<keyword evidence="3" id="KW-0813">Transport</keyword>
<dbReference type="Pfam" id="PF03480">
    <property type="entry name" value="DctP"/>
    <property type="match status" value="1"/>
</dbReference>
<dbReference type="InterPro" id="IPR018389">
    <property type="entry name" value="DctP_fam"/>
</dbReference>
<comment type="caution">
    <text evidence="6">The sequence shown here is derived from an EMBL/GenBank/DDBJ whole genome shotgun (WGS) entry which is preliminary data.</text>
</comment>
<accession>A0AAE3VCG3</accession>
<dbReference type="CDD" id="cd13603">
    <property type="entry name" value="PBP2_TRAP_Siap_TeaA_like"/>
    <property type="match status" value="1"/>
</dbReference>
<feature type="signal peptide" evidence="5">
    <location>
        <begin position="1"/>
        <end position="26"/>
    </location>
</feature>
<dbReference type="NCBIfam" id="NF037995">
    <property type="entry name" value="TRAP_S1"/>
    <property type="match status" value="1"/>
</dbReference>
<dbReference type="Gene3D" id="3.40.190.170">
    <property type="entry name" value="Bacterial extracellular solute-binding protein, family 7"/>
    <property type="match status" value="1"/>
</dbReference>
<dbReference type="GO" id="GO:0055085">
    <property type="term" value="P:transmembrane transport"/>
    <property type="evidence" value="ECO:0007669"/>
    <property type="project" value="InterPro"/>
</dbReference>
<keyword evidence="6" id="KW-0675">Receptor</keyword>
<keyword evidence="7" id="KW-1185">Reference proteome</keyword>
<evidence type="ECO:0000256" key="3">
    <source>
        <dbReference type="ARBA" id="ARBA00022448"/>
    </source>
</evidence>
<dbReference type="InterPro" id="IPR038404">
    <property type="entry name" value="TRAP_DctP_sf"/>
</dbReference>
<comment type="similarity">
    <text evidence="2">Belongs to the bacterial solute-binding protein 7 family.</text>
</comment>
<dbReference type="NCBIfam" id="TIGR00787">
    <property type="entry name" value="dctP"/>
    <property type="match status" value="1"/>
</dbReference>